<organism evidence="1 2">
    <name type="scientific">Trachymyrmex cornetzi</name>
    <dbReference type="NCBI Taxonomy" id="471704"/>
    <lineage>
        <taxon>Eukaryota</taxon>
        <taxon>Metazoa</taxon>
        <taxon>Ecdysozoa</taxon>
        <taxon>Arthropoda</taxon>
        <taxon>Hexapoda</taxon>
        <taxon>Insecta</taxon>
        <taxon>Pterygota</taxon>
        <taxon>Neoptera</taxon>
        <taxon>Endopterygota</taxon>
        <taxon>Hymenoptera</taxon>
        <taxon>Apocrita</taxon>
        <taxon>Aculeata</taxon>
        <taxon>Formicoidea</taxon>
        <taxon>Formicidae</taxon>
        <taxon>Myrmicinae</taxon>
        <taxon>Trachymyrmex</taxon>
    </lineage>
</organism>
<dbReference type="EMBL" id="KQ978881">
    <property type="protein sequence ID" value="KYN27827.1"/>
    <property type="molecule type" value="Genomic_DNA"/>
</dbReference>
<accession>A0A195EIV2</accession>
<reference evidence="1 2" key="1">
    <citation type="submission" date="2015-09" db="EMBL/GenBank/DDBJ databases">
        <title>Trachymyrmex cornetzi WGS genome.</title>
        <authorList>
            <person name="Nygaard S."/>
            <person name="Hu H."/>
            <person name="Boomsma J."/>
            <person name="Zhang G."/>
        </authorList>
    </citation>
    <scope>NUCLEOTIDE SEQUENCE [LARGE SCALE GENOMIC DNA]</scope>
    <source>
        <strain evidence="1">Tcor2-1</strain>
        <tissue evidence="1">Whole body</tissue>
    </source>
</reference>
<keyword evidence="2" id="KW-1185">Reference proteome</keyword>
<sequence>MNARHHCKNTVLRIIVQLQATQPIIKPNFVTDFESNLTTMRIMRDLLRWYLT</sequence>
<evidence type="ECO:0000313" key="1">
    <source>
        <dbReference type="EMBL" id="KYN27827.1"/>
    </source>
</evidence>
<name>A0A195EIV2_9HYME</name>
<protein>
    <submittedName>
        <fullName evidence="1">Uncharacterized protein</fullName>
    </submittedName>
</protein>
<dbReference type="Proteomes" id="UP000078492">
    <property type="component" value="Unassembled WGS sequence"/>
</dbReference>
<gene>
    <name evidence="1" type="ORF">ALC57_02892</name>
</gene>
<dbReference type="AlphaFoldDB" id="A0A195EIV2"/>
<proteinExistence type="predicted"/>
<evidence type="ECO:0000313" key="2">
    <source>
        <dbReference type="Proteomes" id="UP000078492"/>
    </source>
</evidence>